<dbReference type="GO" id="GO:0046872">
    <property type="term" value="F:metal ion binding"/>
    <property type="evidence" value="ECO:0007669"/>
    <property type="project" value="UniProtKB-KW"/>
</dbReference>
<protein>
    <recommendedName>
        <fullName evidence="4">alpha-amylase</fullName>
        <ecNumber evidence="4">3.2.1.1</ecNumber>
    </recommendedName>
</protein>
<keyword evidence="8" id="KW-0119">Carbohydrate metabolism</keyword>
<keyword evidence="6" id="KW-0378">Hydrolase</keyword>
<dbReference type="AlphaFoldDB" id="A0AAD5V7Q3"/>
<comment type="caution">
    <text evidence="13">The sequence shown here is derived from an EMBL/GenBank/DDBJ whole genome shotgun (WGS) entry which is preliminary data.</text>
</comment>
<dbReference type="Proteomes" id="UP001212997">
    <property type="component" value="Unassembled WGS sequence"/>
</dbReference>
<gene>
    <name evidence="13" type="ORF">NLI96_g5400</name>
</gene>
<comment type="catalytic activity">
    <reaction evidence="1">
        <text>Endohydrolysis of (1-&gt;4)-alpha-D-glucosidic linkages in polysaccharides containing three or more (1-&gt;4)-alpha-linked D-glucose units.</text>
        <dbReference type="EC" id="3.2.1.1"/>
    </reaction>
</comment>
<evidence type="ECO:0000256" key="7">
    <source>
        <dbReference type="ARBA" id="ARBA00022837"/>
    </source>
</evidence>
<name>A0AAD5V7Q3_9APHY</name>
<evidence type="ECO:0000256" key="2">
    <source>
        <dbReference type="ARBA" id="ARBA00001913"/>
    </source>
</evidence>
<dbReference type="InterPro" id="IPR013780">
    <property type="entry name" value="Glyco_hydro_b"/>
</dbReference>
<keyword evidence="7" id="KW-0106">Calcium</keyword>
<evidence type="ECO:0000256" key="6">
    <source>
        <dbReference type="ARBA" id="ARBA00022801"/>
    </source>
</evidence>
<feature type="domain" description="Glycosyl hydrolase family 13 catalytic" evidence="12">
    <location>
        <begin position="79"/>
        <end position="435"/>
    </location>
</feature>
<dbReference type="SMART" id="SM00642">
    <property type="entry name" value="Aamy"/>
    <property type="match status" value="1"/>
</dbReference>
<dbReference type="PRINTS" id="PR00110">
    <property type="entry name" value="ALPHAAMYLASE"/>
</dbReference>
<reference evidence="13" key="1">
    <citation type="submission" date="2022-07" db="EMBL/GenBank/DDBJ databases">
        <title>Genome Sequence of Physisporinus lineatus.</title>
        <authorList>
            <person name="Buettner E."/>
        </authorList>
    </citation>
    <scope>NUCLEOTIDE SEQUENCE</scope>
    <source>
        <strain evidence="13">VT162</strain>
    </source>
</reference>
<dbReference type="Gene3D" id="3.20.20.80">
    <property type="entry name" value="Glycosidases"/>
    <property type="match status" value="2"/>
</dbReference>
<keyword evidence="5" id="KW-0479">Metal-binding</keyword>
<sequence>MRTRSDSWKQPSSFQSKRLSANTCLAQTLKPITTDTKLNRMRVITSGFVLLVSFGHLHHASARPHAKYKKLTQPGWVEEVIVQMFEWDWDSIATECTDFLGPAGYGFVQGTPHLILVTIDSSLLFNSKPPTGTCRGPSMVDRLSAGILQHYLETGEPANDDVLRSDTIFNHMSGREKGTGVAGSPFEHYSYPSIYGDSDFHHCGLTTDDQIEDYTSRAQVQTCELLGLADLATETEDVRARLAQYGNDLISLGVYGLRLDAAKHIAAADLDNITDRLTEIPYLTQEVIYGEGEPILPTEYTEIGDVQEFRYTTALKDAFLNGNLSWLIDLDRQKGWIEDESANVFVANHDTERNGNSLNYRSPSHTYLNAMIFSLGYDYGTPTILSSYTFDEEEKTKVLQIMVRKGSCELDSDEDNSGWLCQHRWPAVVGMVGFRNRVNMMGLTDWFSPIPSRIAFGRGFGGFLAINNNDTQWEETFNTSLKDGIYCDVIYRQPSANPLECTGLQVKVTRGSFTAIVPEWGAIALHDGCMLEESEDIRKAVSFQSVFKYATQGVLQIGGWITTQMVIVLHNASSTRILTF</sequence>
<evidence type="ECO:0000259" key="12">
    <source>
        <dbReference type="SMART" id="SM00642"/>
    </source>
</evidence>
<evidence type="ECO:0000256" key="3">
    <source>
        <dbReference type="ARBA" id="ARBA00008061"/>
    </source>
</evidence>
<evidence type="ECO:0000256" key="5">
    <source>
        <dbReference type="ARBA" id="ARBA00022723"/>
    </source>
</evidence>
<dbReference type="InterPro" id="IPR006048">
    <property type="entry name" value="A-amylase/branching_C"/>
</dbReference>
<dbReference type="EMBL" id="JANAWD010000176">
    <property type="protein sequence ID" value="KAJ3484779.1"/>
    <property type="molecule type" value="Genomic_DNA"/>
</dbReference>
<accession>A0AAD5V7Q3</accession>
<dbReference type="Gene3D" id="2.60.40.1180">
    <property type="entry name" value="Golgi alpha-mannosidase II"/>
    <property type="match status" value="1"/>
</dbReference>
<evidence type="ECO:0000256" key="8">
    <source>
        <dbReference type="ARBA" id="ARBA00023277"/>
    </source>
</evidence>
<dbReference type="InterPro" id="IPR017853">
    <property type="entry name" value="GH"/>
</dbReference>
<evidence type="ECO:0000313" key="14">
    <source>
        <dbReference type="Proteomes" id="UP001212997"/>
    </source>
</evidence>
<evidence type="ECO:0000256" key="4">
    <source>
        <dbReference type="ARBA" id="ARBA00012595"/>
    </source>
</evidence>
<proteinExistence type="inferred from homology"/>
<dbReference type="EC" id="3.2.1.1" evidence="4"/>
<feature type="domain" description="Alpha-amylase C-terminal" evidence="11">
    <location>
        <begin position="444"/>
        <end position="530"/>
    </location>
</feature>
<evidence type="ECO:0000259" key="11">
    <source>
        <dbReference type="SMART" id="SM00632"/>
    </source>
</evidence>
<keyword evidence="9" id="KW-0326">Glycosidase</keyword>
<keyword evidence="14" id="KW-1185">Reference proteome</keyword>
<dbReference type="InterPro" id="IPR031319">
    <property type="entry name" value="A-amylase_C"/>
</dbReference>
<evidence type="ECO:0000256" key="1">
    <source>
        <dbReference type="ARBA" id="ARBA00000548"/>
    </source>
</evidence>
<evidence type="ECO:0000256" key="9">
    <source>
        <dbReference type="ARBA" id="ARBA00023295"/>
    </source>
</evidence>
<dbReference type="PANTHER" id="PTHR43447">
    <property type="entry name" value="ALPHA-AMYLASE"/>
    <property type="match status" value="1"/>
</dbReference>
<evidence type="ECO:0000256" key="10">
    <source>
        <dbReference type="RuleBase" id="RU003615"/>
    </source>
</evidence>
<dbReference type="Pfam" id="PF02806">
    <property type="entry name" value="Alpha-amylase_C"/>
    <property type="match status" value="1"/>
</dbReference>
<dbReference type="SUPFAM" id="SSF51445">
    <property type="entry name" value="(Trans)glycosidases"/>
    <property type="match status" value="2"/>
</dbReference>
<dbReference type="InterPro" id="IPR006047">
    <property type="entry name" value="GH13_cat_dom"/>
</dbReference>
<comment type="similarity">
    <text evidence="3 10">Belongs to the glycosyl hydrolase 13 family.</text>
</comment>
<dbReference type="GO" id="GO:0004556">
    <property type="term" value="F:alpha-amylase activity"/>
    <property type="evidence" value="ECO:0007669"/>
    <property type="project" value="UniProtKB-EC"/>
</dbReference>
<dbReference type="GO" id="GO:0005975">
    <property type="term" value="P:carbohydrate metabolic process"/>
    <property type="evidence" value="ECO:0007669"/>
    <property type="project" value="InterPro"/>
</dbReference>
<comment type="cofactor">
    <cofactor evidence="2">
        <name>Ca(2+)</name>
        <dbReference type="ChEBI" id="CHEBI:29108"/>
    </cofactor>
</comment>
<dbReference type="SUPFAM" id="SSF51011">
    <property type="entry name" value="Glycosyl hydrolase domain"/>
    <property type="match status" value="1"/>
</dbReference>
<dbReference type="SMART" id="SM00632">
    <property type="entry name" value="Aamy_C"/>
    <property type="match status" value="1"/>
</dbReference>
<dbReference type="InterPro" id="IPR006046">
    <property type="entry name" value="Alpha_amylase"/>
</dbReference>
<evidence type="ECO:0000313" key="13">
    <source>
        <dbReference type="EMBL" id="KAJ3484779.1"/>
    </source>
</evidence>
<organism evidence="13 14">
    <name type="scientific">Meripilus lineatus</name>
    <dbReference type="NCBI Taxonomy" id="2056292"/>
    <lineage>
        <taxon>Eukaryota</taxon>
        <taxon>Fungi</taxon>
        <taxon>Dikarya</taxon>
        <taxon>Basidiomycota</taxon>
        <taxon>Agaricomycotina</taxon>
        <taxon>Agaricomycetes</taxon>
        <taxon>Polyporales</taxon>
        <taxon>Meripilaceae</taxon>
        <taxon>Meripilus</taxon>
    </lineage>
</organism>